<dbReference type="RefSeq" id="XP_003742128.1">
    <property type="nucleotide sequence ID" value="XM_003742080.2"/>
</dbReference>
<sequence length="178" mass="20269">MVIVEPKGKKEATRGQKQIAEENKETLKYYMMMAGISLGIRLTAYIFVGREVFTIAEMLCLTFTVVLQACSLSMMSLFAKCVYGDRQQVVDAGTDLNMKNGNAEYLKDFIILASIIQMLTIASSKFYWLLLAVPGYAIFVLWVNVLGPWFFAPAPAEEEISDKKQRKLDRKMRRMQAR</sequence>
<keyword evidence="7 8" id="KW-0472">Membrane</keyword>
<keyword evidence="4 8" id="KW-0812">Transmembrane</keyword>
<reference evidence="10" key="1">
    <citation type="submission" date="2025-08" db="UniProtKB">
        <authorList>
            <consortium name="RefSeq"/>
        </authorList>
    </citation>
    <scope>IDENTIFICATION</scope>
</reference>
<dbReference type="KEGG" id="goe:100907656"/>
<dbReference type="GeneID" id="100907656"/>
<feature type="transmembrane region" description="Helical" evidence="8">
    <location>
        <begin position="54"/>
        <end position="78"/>
    </location>
</feature>
<protein>
    <recommendedName>
        <fullName evidence="3">Transmembrane protein 208</fullName>
    </recommendedName>
</protein>
<dbReference type="GO" id="GO:0006624">
    <property type="term" value="P:vacuolar protein processing"/>
    <property type="evidence" value="ECO:0007669"/>
    <property type="project" value="TreeGrafter"/>
</dbReference>
<dbReference type="Pfam" id="PF05620">
    <property type="entry name" value="TMEM208_SND2"/>
    <property type="match status" value="1"/>
</dbReference>
<evidence type="ECO:0000256" key="2">
    <source>
        <dbReference type="ARBA" id="ARBA00009950"/>
    </source>
</evidence>
<evidence type="ECO:0000313" key="9">
    <source>
        <dbReference type="Proteomes" id="UP000694867"/>
    </source>
</evidence>
<dbReference type="PANTHER" id="PTHR13505">
    <property type="entry name" value="TRANSMEMBRANE PROTEIN 208"/>
    <property type="match status" value="1"/>
</dbReference>
<comment type="subcellular location">
    <subcellularLocation>
        <location evidence="1">Endoplasmic reticulum membrane</location>
        <topology evidence="1">Multi-pass membrane protein</topology>
    </subcellularLocation>
</comment>
<evidence type="ECO:0000256" key="3">
    <source>
        <dbReference type="ARBA" id="ARBA00015033"/>
    </source>
</evidence>
<dbReference type="PANTHER" id="PTHR13505:SF7">
    <property type="entry name" value="TRANSMEMBRANE PROTEIN 208"/>
    <property type="match status" value="1"/>
</dbReference>
<dbReference type="AlphaFoldDB" id="A0AAJ6QS71"/>
<comment type="similarity">
    <text evidence="2">Belongs to the TMEM208 family.</text>
</comment>
<organism evidence="9 10">
    <name type="scientific">Galendromus occidentalis</name>
    <name type="common">western predatory mite</name>
    <dbReference type="NCBI Taxonomy" id="34638"/>
    <lineage>
        <taxon>Eukaryota</taxon>
        <taxon>Metazoa</taxon>
        <taxon>Ecdysozoa</taxon>
        <taxon>Arthropoda</taxon>
        <taxon>Chelicerata</taxon>
        <taxon>Arachnida</taxon>
        <taxon>Acari</taxon>
        <taxon>Parasitiformes</taxon>
        <taxon>Mesostigmata</taxon>
        <taxon>Gamasina</taxon>
        <taxon>Phytoseioidea</taxon>
        <taxon>Phytoseiidae</taxon>
        <taxon>Typhlodrominae</taxon>
        <taxon>Galendromus</taxon>
    </lineage>
</organism>
<evidence type="ECO:0000256" key="1">
    <source>
        <dbReference type="ARBA" id="ARBA00004477"/>
    </source>
</evidence>
<evidence type="ECO:0000256" key="8">
    <source>
        <dbReference type="SAM" id="Phobius"/>
    </source>
</evidence>
<keyword evidence="9" id="KW-1185">Reference proteome</keyword>
<evidence type="ECO:0000256" key="6">
    <source>
        <dbReference type="ARBA" id="ARBA00022989"/>
    </source>
</evidence>
<proteinExistence type="inferred from homology"/>
<dbReference type="GO" id="GO:0005773">
    <property type="term" value="C:vacuole"/>
    <property type="evidence" value="ECO:0007669"/>
    <property type="project" value="GOC"/>
</dbReference>
<accession>A0AAJ6QS71</accession>
<keyword evidence="5" id="KW-0256">Endoplasmic reticulum</keyword>
<evidence type="ECO:0000313" key="10">
    <source>
        <dbReference type="RefSeq" id="XP_003742128.1"/>
    </source>
</evidence>
<evidence type="ECO:0000256" key="7">
    <source>
        <dbReference type="ARBA" id="ARBA00023136"/>
    </source>
</evidence>
<dbReference type="Proteomes" id="UP000694867">
    <property type="component" value="Unplaced"/>
</dbReference>
<keyword evidence="6 8" id="KW-1133">Transmembrane helix</keyword>
<gene>
    <name evidence="10" type="primary">LOC100907656</name>
</gene>
<feature type="transmembrane region" description="Helical" evidence="8">
    <location>
        <begin position="29"/>
        <end position="48"/>
    </location>
</feature>
<dbReference type="GO" id="GO:0005789">
    <property type="term" value="C:endoplasmic reticulum membrane"/>
    <property type="evidence" value="ECO:0007669"/>
    <property type="project" value="UniProtKB-SubCell"/>
</dbReference>
<name>A0AAJ6QS71_9ACAR</name>
<evidence type="ECO:0000256" key="5">
    <source>
        <dbReference type="ARBA" id="ARBA00022824"/>
    </source>
</evidence>
<evidence type="ECO:0000256" key="4">
    <source>
        <dbReference type="ARBA" id="ARBA00022692"/>
    </source>
</evidence>
<dbReference type="InterPro" id="IPR008506">
    <property type="entry name" value="SND2/TMEM208"/>
</dbReference>